<dbReference type="InterPro" id="IPR003439">
    <property type="entry name" value="ABC_transporter-like_ATP-bd"/>
</dbReference>
<dbReference type="Pfam" id="PF00005">
    <property type="entry name" value="ABC_tran"/>
    <property type="match status" value="1"/>
</dbReference>
<sequence>MRDHRLDLPVEVPLHESPDTMASNPANLLRARWQTVRLLRRGGAVLVTVLVLTNLLLGVLPVLFIVATSILLGQVPAAVSGGLNSAAWDSLVTVFLGAALAFVAQQVITPLRTSLGDLLSRRVDQQVHDELMAAALSPVGIAPLEDEQNQDRLRVAALKLQFAVQTPGDACAGLLALLARYTQLLAYAVVIGVAFSWLAAAGLILSVLLVRHSTRGGLSRYAEARQRLSRAERRVHYLRGLAVEPLAGKEIRVFGLVGWLTATYRRVYLMWLRPLWAYRRRILLWRYLIFAGPSLAVGVAVFAAVGVAAPATLTLTQFALVVQATLGAIALGSYYAEADVQTAVGISAYDDVRRFVGRLAATGPATPPVPTRPLPSLRGELHFDRVSFRYPGQDRAVLDELDLRIPVGKCTAIVGVNGAGKTTLVKLLARLYEPTGGVIRADGVDIRSFPVSEWRAAIGVIFQDFLRYETSVADNIAFGAVHHRDDRAGVRRAVASVGLTDDLDRLPAGLDTPLARHIADGAELSGGQWQRVALARAIFAVQHGAPIVVLDEPTANLDVRAEARFFDQFAELTRGVTSLLISHRFSTVRHADVIVVLEHGRVVERGSHEELMATGGRYARLFRMQSDRVLGPEEAPSDDVDAREVLR</sequence>
<dbReference type="InterPro" id="IPR027417">
    <property type="entry name" value="P-loop_NTPase"/>
</dbReference>
<dbReference type="Gene3D" id="1.20.1560.10">
    <property type="entry name" value="ABC transporter type 1, transmembrane domain"/>
    <property type="match status" value="1"/>
</dbReference>
<dbReference type="InterPro" id="IPR017871">
    <property type="entry name" value="ABC_transporter-like_CS"/>
</dbReference>
<feature type="transmembrane region" description="Helical" evidence="7">
    <location>
        <begin position="251"/>
        <end position="272"/>
    </location>
</feature>
<evidence type="ECO:0000256" key="7">
    <source>
        <dbReference type="SAM" id="Phobius"/>
    </source>
</evidence>
<keyword evidence="6 7" id="KW-0472">Membrane</keyword>
<comment type="subcellular location">
    <subcellularLocation>
        <location evidence="1">Cell membrane</location>
        <topology evidence="1">Multi-pass membrane protein</topology>
    </subcellularLocation>
</comment>
<feature type="transmembrane region" description="Helical" evidence="7">
    <location>
        <begin position="315"/>
        <end position="336"/>
    </location>
</feature>
<evidence type="ECO:0000259" key="8">
    <source>
        <dbReference type="PROSITE" id="PS50893"/>
    </source>
</evidence>
<feature type="domain" description="ABC transporter" evidence="8">
    <location>
        <begin position="381"/>
        <end position="624"/>
    </location>
</feature>
<feature type="transmembrane region" description="Helical" evidence="7">
    <location>
        <begin position="284"/>
        <end position="309"/>
    </location>
</feature>
<gene>
    <name evidence="9" type="ORF">Vgi01_18880</name>
</gene>
<dbReference type="EMBL" id="BOPA01000014">
    <property type="protein sequence ID" value="GIJ15204.1"/>
    <property type="molecule type" value="Genomic_DNA"/>
</dbReference>
<evidence type="ECO:0000256" key="6">
    <source>
        <dbReference type="ARBA" id="ARBA00023136"/>
    </source>
</evidence>
<accession>A0ABQ4IBA7</accession>
<dbReference type="InterPro" id="IPR039421">
    <property type="entry name" value="Type_1_exporter"/>
</dbReference>
<dbReference type="SMART" id="SM00382">
    <property type="entry name" value="AAA"/>
    <property type="match status" value="1"/>
</dbReference>
<evidence type="ECO:0000256" key="4">
    <source>
        <dbReference type="ARBA" id="ARBA00022840"/>
    </source>
</evidence>
<protein>
    <submittedName>
        <fullName evidence="9">Multidrug ABC transporter permease</fullName>
    </submittedName>
</protein>
<reference evidence="9 10" key="1">
    <citation type="submission" date="2021-01" db="EMBL/GenBank/DDBJ databases">
        <title>Whole genome shotgun sequence of Verrucosispora gifhornensis NBRC 16317.</title>
        <authorList>
            <person name="Komaki H."/>
            <person name="Tamura T."/>
        </authorList>
    </citation>
    <scope>NUCLEOTIDE SEQUENCE [LARGE SCALE GENOMIC DNA]</scope>
    <source>
        <strain evidence="9 10">NBRC 16317</strain>
    </source>
</reference>
<keyword evidence="4" id="KW-0067">ATP-binding</keyword>
<feature type="transmembrane region" description="Helical" evidence="7">
    <location>
        <begin position="184"/>
        <end position="210"/>
    </location>
</feature>
<dbReference type="SUPFAM" id="SSF52540">
    <property type="entry name" value="P-loop containing nucleoside triphosphate hydrolases"/>
    <property type="match status" value="1"/>
</dbReference>
<dbReference type="PROSITE" id="PS00211">
    <property type="entry name" value="ABC_TRANSPORTER_1"/>
    <property type="match status" value="1"/>
</dbReference>
<dbReference type="Proteomes" id="UP000647860">
    <property type="component" value="Unassembled WGS sequence"/>
</dbReference>
<evidence type="ECO:0000256" key="3">
    <source>
        <dbReference type="ARBA" id="ARBA00022741"/>
    </source>
</evidence>
<dbReference type="PANTHER" id="PTHR24221:SF646">
    <property type="entry name" value="HAEMOLYSIN SECRETION ATP-BINDING PROTEIN"/>
    <property type="match status" value="1"/>
</dbReference>
<evidence type="ECO:0000256" key="5">
    <source>
        <dbReference type="ARBA" id="ARBA00022989"/>
    </source>
</evidence>
<keyword evidence="10" id="KW-1185">Reference proteome</keyword>
<keyword evidence="3" id="KW-0547">Nucleotide-binding</keyword>
<dbReference type="PROSITE" id="PS50893">
    <property type="entry name" value="ABC_TRANSPORTER_2"/>
    <property type="match status" value="1"/>
</dbReference>
<keyword evidence="5 7" id="KW-1133">Transmembrane helix</keyword>
<dbReference type="InterPro" id="IPR036640">
    <property type="entry name" value="ABC1_TM_sf"/>
</dbReference>
<name>A0ABQ4IBA7_9ACTN</name>
<evidence type="ECO:0000313" key="9">
    <source>
        <dbReference type="EMBL" id="GIJ15204.1"/>
    </source>
</evidence>
<dbReference type="PANTHER" id="PTHR24221">
    <property type="entry name" value="ATP-BINDING CASSETTE SUB-FAMILY B"/>
    <property type="match status" value="1"/>
</dbReference>
<comment type="caution">
    <text evidence="9">The sequence shown here is derived from an EMBL/GenBank/DDBJ whole genome shotgun (WGS) entry which is preliminary data.</text>
</comment>
<dbReference type="InterPro" id="IPR003593">
    <property type="entry name" value="AAA+_ATPase"/>
</dbReference>
<dbReference type="Gene3D" id="3.40.50.300">
    <property type="entry name" value="P-loop containing nucleotide triphosphate hydrolases"/>
    <property type="match status" value="1"/>
</dbReference>
<feature type="transmembrane region" description="Helical" evidence="7">
    <location>
        <begin position="42"/>
        <end position="66"/>
    </location>
</feature>
<evidence type="ECO:0000256" key="1">
    <source>
        <dbReference type="ARBA" id="ARBA00004651"/>
    </source>
</evidence>
<proteinExistence type="predicted"/>
<evidence type="ECO:0000313" key="10">
    <source>
        <dbReference type="Proteomes" id="UP000647860"/>
    </source>
</evidence>
<organism evidence="9 10">
    <name type="scientific">Micromonospora gifhornensis</name>
    <dbReference type="NCBI Taxonomy" id="84594"/>
    <lineage>
        <taxon>Bacteria</taxon>
        <taxon>Bacillati</taxon>
        <taxon>Actinomycetota</taxon>
        <taxon>Actinomycetes</taxon>
        <taxon>Micromonosporales</taxon>
        <taxon>Micromonosporaceae</taxon>
        <taxon>Micromonospora</taxon>
    </lineage>
</organism>
<evidence type="ECO:0000256" key="2">
    <source>
        <dbReference type="ARBA" id="ARBA00022692"/>
    </source>
</evidence>
<feature type="transmembrane region" description="Helical" evidence="7">
    <location>
        <begin position="86"/>
        <end position="104"/>
    </location>
</feature>
<keyword evidence="2 7" id="KW-0812">Transmembrane</keyword>